<dbReference type="AlphaFoldDB" id="K9VX71"/>
<dbReference type="RefSeq" id="WP_015202271.1">
    <property type="nucleotide sequence ID" value="NC_019753.1"/>
</dbReference>
<feature type="transmembrane region" description="Helical" evidence="1">
    <location>
        <begin position="65"/>
        <end position="83"/>
    </location>
</feature>
<dbReference type="Pfam" id="PF10063">
    <property type="entry name" value="DUF2301"/>
    <property type="match status" value="1"/>
</dbReference>
<dbReference type="KEGG" id="cep:Cri9333_1249"/>
<gene>
    <name evidence="2" type="ORF">Cri9333_1249</name>
</gene>
<dbReference type="InterPro" id="IPR019275">
    <property type="entry name" value="DUF2301"/>
</dbReference>
<dbReference type="EMBL" id="CP003620">
    <property type="protein sequence ID" value="AFZ12149.1"/>
    <property type="molecule type" value="Genomic_DNA"/>
</dbReference>
<dbReference type="PANTHER" id="PTHR36716:SF2">
    <property type="entry name" value="F3H9.20 PROTEIN"/>
    <property type="match status" value="1"/>
</dbReference>
<keyword evidence="1" id="KW-1133">Transmembrane helix</keyword>
<dbReference type="PANTHER" id="PTHR36716">
    <property type="entry name" value="F3H9.20 PROTEIN"/>
    <property type="match status" value="1"/>
</dbReference>
<keyword evidence="3" id="KW-1185">Reference proteome</keyword>
<dbReference type="eggNOG" id="COG5413">
    <property type="taxonomic scope" value="Bacteria"/>
</dbReference>
<keyword evidence="1" id="KW-0812">Transmembrane</keyword>
<reference evidence="2 3" key="1">
    <citation type="submission" date="2012-06" db="EMBL/GenBank/DDBJ databases">
        <title>Finished chromosome of genome of Crinalium epipsammum PCC 9333.</title>
        <authorList>
            <consortium name="US DOE Joint Genome Institute"/>
            <person name="Gugger M."/>
            <person name="Coursin T."/>
            <person name="Rippka R."/>
            <person name="Tandeau De Marsac N."/>
            <person name="Huntemann M."/>
            <person name="Wei C.-L."/>
            <person name="Han J."/>
            <person name="Detter J.C."/>
            <person name="Han C."/>
            <person name="Tapia R."/>
            <person name="Davenport K."/>
            <person name="Daligault H."/>
            <person name="Erkkila T."/>
            <person name="Gu W."/>
            <person name="Munk A.C.C."/>
            <person name="Teshima H."/>
            <person name="Xu Y."/>
            <person name="Chain P."/>
            <person name="Chen A."/>
            <person name="Krypides N."/>
            <person name="Mavromatis K."/>
            <person name="Markowitz V."/>
            <person name="Szeto E."/>
            <person name="Ivanova N."/>
            <person name="Mikhailova N."/>
            <person name="Ovchinnikova G."/>
            <person name="Pagani I."/>
            <person name="Pati A."/>
            <person name="Goodwin L."/>
            <person name="Peters L."/>
            <person name="Pitluck S."/>
            <person name="Woyke T."/>
            <person name="Kerfeld C."/>
        </authorList>
    </citation>
    <scope>NUCLEOTIDE SEQUENCE [LARGE SCALE GENOMIC DNA]</scope>
    <source>
        <strain evidence="2 3">PCC 9333</strain>
    </source>
</reference>
<dbReference type="PATRIC" id="fig|1173022.3.peg.1354"/>
<proteinExistence type="predicted"/>
<name>K9VX71_9CYAN</name>
<sequence>MTQLQLEPEVYQGQFGEFRITDSDRTGVIIYRTSLMVAALSFAIGSFLVIYFGNDRSVLNALTPLYVVFCLALGISLLTIHIYMAALHRVLQIFWGIGAVSAAFFAIKSDEPLALFVYNHPLTLFGIGFTFAALTGIFFKEGFCFNRLETKLLTPLVPMLLLGKMAGVLPLQAEQFLLGGWAILFMVFALRKTVQRIPDDIGDKSVFSYLKQQKSAKA</sequence>
<dbReference type="OrthoDB" id="458254at2"/>
<feature type="transmembrane region" description="Helical" evidence="1">
    <location>
        <begin position="90"/>
        <end position="107"/>
    </location>
</feature>
<feature type="transmembrane region" description="Helical" evidence="1">
    <location>
        <begin position="122"/>
        <end position="140"/>
    </location>
</feature>
<feature type="transmembrane region" description="Helical" evidence="1">
    <location>
        <begin position="152"/>
        <end position="170"/>
    </location>
</feature>
<evidence type="ECO:0000313" key="3">
    <source>
        <dbReference type="Proteomes" id="UP000010472"/>
    </source>
</evidence>
<keyword evidence="1" id="KW-0472">Membrane</keyword>
<evidence type="ECO:0000313" key="2">
    <source>
        <dbReference type="EMBL" id="AFZ12149.1"/>
    </source>
</evidence>
<dbReference type="STRING" id="1173022.Cri9333_1249"/>
<organism evidence="2 3">
    <name type="scientific">Crinalium epipsammum PCC 9333</name>
    <dbReference type="NCBI Taxonomy" id="1173022"/>
    <lineage>
        <taxon>Bacteria</taxon>
        <taxon>Bacillati</taxon>
        <taxon>Cyanobacteriota</taxon>
        <taxon>Cyanophyceae</taxon>
        <taxon>Gomontiellales</taxon>
        <taxon>Gomontiellaceae</taxon>
        <taxon>Crinalium</taxon>
    </lineage>
</organism>
<feature type="transmembrane region" description="Helical" evidence="1">
    <location>
        <begin position="29"/>
        <end position="53"/>
    </location>
</feature>
<feature type="transmembrane region" description="Helical" evidence="1">
    <location>
        <begin position="176"/>
        <end position="194"/>
    </location>
</feature>
<dbReference type="Proteomes" id="UP000010472">
    <property type="component" value="Chromosome"/>
</dbReference>
<accession>K9VX71</accession>
<dbReference type="HOGENOM" id="CLU_078357_0_0_3"/>
<evidence type="ECO:0008006" key="4">
    <source>
        <dbReference type="Google" id="ProtNLM"/>
    </source>
</evidence>
<evidence type="ECO:0000256" key="1">
    <source>
        <dbReference type="SAM" id="Phobius"/>
    </source>
</evidence>
<protein>
    <recommendedName>
        <fullName evidence="4">Integral membrane protein</fullName>
    </recommendedName>
</protein>